<organism evidence="19 20">
    <name type="scientific">Entamoeba histolytica</name>
    <dbReference type="NCBI Taxonomy" id="5759"/>
    <lineage>
        <taxon>Eukaryota</taxon>
        <taxon>Amoebozoa</taxon>
        <taxon>Evosea</taxon>
        <taxon>Archamoebae</taxon>
        <taxon>Mastigamoebida</taxon>
        <taxon>Entamoebidae</taxon>
        <taxon>Entamoeba</taxon>
    </lineage>
</organism>
<sequence length="710" mass="81297">MEMVKSFLQSTAMRGLYVLICVVIAVLIRLYSVLRYESVIHEFDPYFNYRASKYLLANGLDAFNNWFDETAWYPLGRIVGVTVYPGLMYTSVFFFRVLEFLHLSVDIKEICVFMGPFFSGLTVLVGYRMTTEIASQKAALIAALLIAIVPGYISRSVAGSYDNECISIFVLLLTFYLWIRAVKSGSPIKAALCALAYYYMALSWGAYVFIINLIPLHAFLLLVFGRFSNRLYTAYTTFYVIGILLSMQVSFIGFQPIRSSEHMASMFVFIFIQIYVFFSWIKSKLSEQQFKRFYIKCIMTSIITGILIITVLTLTGKISPWTGRFYALLDPTYAKEHIPIIASVSEHQPTSWGTFFFDLHIVCFFIPLGIYFMLKNITDENIFTVLFVMTTVYFSGVMSRLILILSTGACIVASIGISEMYSSAVKVIFKEESQEQTKKVSTKKKQTSSSNYSLMQNVGIFIFMVLSLCLLSYVNHCLFVGRESYSSPSIVMKVPTGANSFIVFDDLRDSYRWLNQNTPKDSKIMSWWDYGYQLAAVANRTTIVDNNTWNNSHIALVGGAFAKSEKESYKILKKLDVDYVLVIFGGVIGFSGDDINKFLWMVRIGGTIDPTIQESDYYSKTSHELEVGANVTSTMKNSLMYKLCYYRFGELMTDRNKPTGFDRVRNKEIGYKDIELDHLEEVFTSVHWMVRIYKVKKDNNRIYDIDSLRH</sequence>
<dbReference type="SMR" id="A0A5K1UKQ8"/>
<keyword evidence="9 16" id="KW-0812">Transmembrane</keyword>
<feature type="domain" description="Oligosaccharyl transferase STT3 N-terminal" evidence="17">
    <location>
        <begin position="21"/>
        <end position="412"/>
    </location>
</feature>
<evidence type="ECO:0000256" key="14">
    <source>
        <dbReference type="ARBA" id="ARBA00023211"/>
    </source>
</evidence>
<feature type="transmembrane region" description="Helical" evidence="16">
    <location>
        <begin position="165"/>
        <end position="181"/>
    </location>
</feature>
<comment type="caution">
    <text evidence="19">The sequence shown here is derived from an EMBL/GenBank/DDBJ whole genome shotgun (WGS) entry which is preliminary data.</text>
</comment>
<evidence type="ECO:0000256" key="7">
    <source>
        <dbReference type="ARBA" id="ARBA00022676"/>
    </source>
</evidence>
<evidence type="ECO:0000256" key="9">
    <source>
        <dbReference type="ARBA" id="ARBA00022692"/>
    </source>
</evidence>
<dbReference type="GO" id="GO:0046872">
    <property type="term" value="F:metal ion binding"/>
    <property type="evidence" value="ECO:0007669"/>
    <property type="project" value="UniProtKB-KW"/>
</dbReference>
<feature type="domain" description="STT3/PglB/AglB core" evidence="18">
    <location>
        <begin position="522"/>
        <end position="580"/>
    </location>
</feature>
<evidence type="ECO:0000256" key="6">
    <source>
        <dbReference type="ARBA" id="ARBA00012605"/>
    </source>
</evidence>
<evidence type="ECO:0000256" key="12">
    <source>
        <dbReference type="ARBA" id="ARBA00022989"/>
    </source>
</evidence>
<dbReference type="InterPro" id="IPR003674">
    <property type="entry name" value="Oligo_trans_STT3"/>
</dbReference>
<feature type="transmembrane region" description="Helical" evidence="16">
    <location>
        <begin position="293"/>
        <end position="314"/>
    </location>
</feature>
<keyword evidence="7" id="KW-0328">Glycosyltransferase</keyword>
<keyword evidence="10" id="KW-0479">Metal-binding</keyword>
<dbReference type="VEuPathDB" id="AmoebaDB:EHI_118880"/>
<keyword evidence="12 16" id="KW-1133">Transmembrane helix</keyword>
<dbReference type="InterPro" id="IPR048307">
    <property type="entry name" value="STT3_N"/>
</dbReference>
<feature type="transmembrane region" description="Helical" evidence="16">
    <location>
        <begin position="404"/>
        <end position="429"/>
    </location>
</feature>
<dbReference type="Proteomes" id="UP000078387">
    <property type="component" value="Unassembled WGS sequence"/>
</dbReference>
<feature type="transmembrane region" description="Helical" evidence="16">
    <location>
        <begin position="12"/>
        <end position="31"/>
    </location>
</feature>
<name>A0A5K1UKQ8_ENTHI</name>
<evidence type="ECO:0000256" key="13">
    <source>
        <dbReference type="ARBA" id="ARBA00023136"/>
    </source>
</evidence>
<dbReference type="EC" id="2.4.99.18" evidence="6"/>
<evidence type="ECO:0000259" key="18">
    <source>
        <dbReference type="Pfam" id="PF21436"/>
    </source>
</evidence>
<feature type="transmembrane region" description="Helical" evidence="16">
    <location>
        <begin position="236"/>
        <end position="257"/>
    </location>
</feature>
<accession>A0A5K1UKQ8</accession>
<evidence type="ECO:0000256" key="16">
    <source>
        <dbReference type="SAM" id="Phobius"/>
    </source>
</evidence>
<keyword evidence="8 19" id="KW-0808">Transferase</keyword>
<feature type="transmembrane region" description="Helical" evidence="16">
    <location>
        <begin position="201"/>
        <end position="224"/>
    </location>
</feature>
<dbReference type="EMBL" id="BDEQ01000001">
    <property type="protein sequence ID" value="GAT93943.1"/>
    <property type="molecule type" value="Genomic_DNA"/>
</dbReference>
<feature type="transmembrane region" description="Helical" evidence="16">
    <location>
        <begin position="355"/>
        <end position="374"/>
    </location>
</feature>
<proteinExistence type="inferred from homology"/>
<dbReference type="GO" id="GO:0012505">
    <property type="term" value="C:endomembrane system"/>
    <property type="evidence" value="ECO:0007669"/>
    <property type="project" value="UniProtKB-SubCell"/>
</dbReference>
<dbReference type="VEuPathDB" id="AmoebaDB:KM1_001280"/>
<dbReference type="VEuPathDB" id="AmoebaDB:EHI7A_016550"/>
<dbReference type="OMA" id="TWYAIGT"/>
<evidence type="ECO:0000256" key="4">
    <source>
        <dbReference type="ARBA" id="ARBA00004922"/>
    </source>
</evidence>
<dbReference type="PANTHER" id="PTHR13872:SF1">
    <property type="entry name" value="DOLICHYL-DIPHOSPHOOLIGOSACCHARIDE--PROTEIN GLYCOSYLTRANSFERASE SUBUNIT STT3B"/>
    <property type="match status" value="1"/>
</dbReference>
<dbReference type="PANTHER" id="PTHR13872">
    <property type="entry name" value="DOLICHYL-DIPHOSPHOOLIGOSACCHARIDE--PROTEIN GLYCOSYLTRANSFERASE SUBUNIT"/>
    <property type="match status" value="1"/>
</dbReference>
<feature type="transmembrane region" description="Helical" evidence="16">
    <location>
        <begin position="263"/>
        <end position="281"/>
    </location>
</feature>
<evidence type="ECO:0000256" key="3">
    <source>
        <dbReference type="ARBA" id="ARBA00004127"/>
    </source>
</evidence>
<comment type="catalytic activity">
    <reaction evidence="15">
        <text>a di-trans,poly-cis-dolichyl diphosphooligosaccharide + L-asparaginyl-[protein] = N(4)-(oligosaccharide-(1-&gt;4)-N-acetyl-beta-D-glucosaminyl-(1-&gt;4)-N-acetyl-beta-D-glucosaminyl)-L-asparaginyl-[protein] + a di-trans,poly-cis-dolichyl diphosphate + H(+)</text>
        <dbReference type="Rhea" id="RHEA:22980"/>
        <dbReference type="Rhea" id="RHEA-COMP:12804"/>
        <dbReference type="Rhea" id="RHEA-COMP:12805"/>
        <dbReference type="Rhea" id="RHEA-COMP:19506"/>
        <dbReference type="Rhea" id="RHEA-COMP:19509"/>
        <dbReference type="ChEBI" id="CHEBI:15378"/>
        <dbReference type="ChEBI" id="CHEBI:50347"/>
        <dbReference type="ChEBI" id="CHEBI:57497"/>
        <dbReference type="ChEBI" id="CHEBI:57570"/>
        <dbReference type="ChEBI" id="CHEBI:132529"/>
        <dbReference type="EC" id="2.4.99.18"/>
    </reaction>
</comment>
<feature type="transmembrane region" description="Helical" evidence="16">
    <location>
        <begin position="110"/>
        <end position="127"/>
    </location>
</feature>
<dbReference type="GO" id="GO:0016020">
    <property type="term" value="C:membrane"/>
    <property type="evidence" value="ECO:0007669"/>
    <property type="project" value="InterPro"/>
</dbReference>
<dbReference type="UniPathway" id="UPA00378"/>
<dbReference type="Pfam" id="PF02516">
    <property type="entry name" value="STT3"/>
    <property type="match status" value="1"/>
</dbReference>
<comment type="cofactor">
    <cofactor evidence="1">
        <name>Mn(2+)</name>
        <dbReference type="ChEBI" id="CHEBI:29035"/>
    </cofactor>
</comment>
<comment type="subcellular location">
    <subcellularLocation>
        <location evidence="3">Endomembrane system</location>
        <topology evidence="3">Multi-pass membrane protein</topology>
    </subcellularLocation>
</comment>
<evidence type="ECO:0000256" key="15">
    <source>
        <dbReference type="ARBA" id="ARBA00048829"/>
    </source>
</evidence>
<evidence type="ECO:0000259" key="17">
    <source>
        <dbReference type="Pfam" id="PF02516"/>
    </source>
</evidence>
<feature type="transmembrane region" description="Helical" evidence="16">
    <location>
        <begin position="381"/>
        <end position="398"/>
    </location>
</feature>
<dbReference type="InterPro" id="IPR048999">
    <property type="entry name" value="STT3-PglB_core"/>
</dbReference>
<keyword evidence="13 16" id="KW-0472">Membrane</keyword>
<gene>
    <name evidence="19" type="ORF">CL6EHI_118880</name>
</gene>
<dbReference type="Pfam" id="PF21436">
    <property type="entry name" value="STT3-PglB_core"/>
    <property type="match status" value="1"/>
</dbReference>
<comment type="pathway">
    <text evidence="4">Protein modification; protein glycosylation.</text>
</comment>
<keyword evidence="11" id="KW-0460">Magnesium</keyword>
<comment type="cofactor">
    <cofactor evidence="2">
        <name>Mg(2+)</name>
        <dbReference type="ChEBI" id="CHEBI:18420"/>
    </cofactor>
</comment>
<feature type="transmembrane region" description="Helical" evidence="16">
    <location>
        <begin position="75"/>
        <end position="98"/>
    </location>
</feature>
<reference evidence="19 20" key="1">
    <citation type="submission" date="2016-05" db="EMBL/GenBank/DDBJ databases">
        <title>First whole genome sequencing of Entamoeba histolytica HM1:IMSS-clone-6.</title>
        <authorList>
            <person name="Mukherjee Avik.K."/>
            <person name="Izumyama S."/>
            <person name="Nakada-Tsukui K."/>
            <person name="Nozaki T."/>
        </authorList>
    </citation>
    <scope>NUCLEOTIDE SEQUENCE [LARGE SCALE GENOMIC DNA]</scope>
    <source>
        <strain evidence="19 20">HM1:IMSS clone 6</strain>
    </source>
</reference>
<evidence type="ECO:0000256" key="11">
    <source>
        <dbReference type="ARBA" id="ARBA00022842"/>
    </source>
</evidence>
<feature type="transmembrane region" description="Helical" evidence="16">
    <location>
        <begin position="450"/>
        <end position="474"/>
    </location>
</feature>
<protein>
    <recommendedName>
        <fullName evidence="6">dolichyl-diphosphooligosaccharide--protein glycotransferase</fullName>
        <ecNumber evidence="6">2.4.99.18</ecNumber>
    </recommendedName>
</protein>
<dbReference type="AlphaFoldDB" id="A0A5K1UKQ8"/>
<evidence type="ECO:0000256" key="2">
    <source>
        <dbReference type="ARBA" id="ARBA00001946"/>
    </source>
</evidence>
<comment type="similarity">
    <text evidence="5">Belongs to the STT3 family.</text>
</comment>
<evidence type="ECO:0000256" key="5">
    <source>
        <dbReference type="ARBA" id="ARBA00010810"/>
    </source>
</evidence>
<evidence type="ECO:0000256" key="10">
    <source>
        <dbReference type="ARBA" id="ARBA00022723"/>
    </source>
</evidence>
<dbReference type="VEuPathDB" id="AmoebaDB:EHI8A_013070"/>
<dbReference type="VEuPathDB" id="AmoebaDB:EHI5A_001920"/>
<dbReference type="GO" id="GO:0004579">
    <property type="term" value="F:dolichyl-diphosphooligosaccharide-protein glycotransferase activity"/>
    <property type="evidence" value="ECO:0007669"/>
    <property type="project" value="UniProtKB-EC"/>
</dbReference>
<evidence type="ECO:0000256" key="8">
    <source>
        <dbReference type="ARBA" id="ARBA00022679"/>
    </source>
</evidence>
<evidence type="ECO:0000313" key="19">
    <source>
        <dbReference type="EMBL" id="GAT93943.1"/>
    </source>
</evidence>
<dbReference type="Gene3D" id="3.40.50.12610">
    <property type="match status" value="1"/>
</dbReference>
<feature type="transmembrane region" description="Helical" evidence="16">
    <location>
        <begin position="133"/>
        <end position="153"/>
    </location>
</feature>
<evidence type="ECO:0000256" key="1">
    <source>
        <dbReference type="ARBA" id="ARBA00001936"/>
    </source>
</evidence>
<keyword evidence="14" id="KW-0464">Manganese</keyword>
<evidence type="ECO:0000313" key="20">
    <source>
        <dbReference type="Proteomes" id="UP000078387"/>
    </source>
</evidence>